<name>A0A2U3MUH2_9GAMM</name>
<evidence type="ECO:0000313" key="2">
    <source>
        <dbReference type="Proteomes" id="UP000245974"/>
    </source>
</evidence>
<evidence type="ECO:0000313" key="1">
    <source>
        <dbReference type="EMBL" id="SPL69071.1"/>
    </source>
</evidence>
<dbReference type="EMBL" id="OOGT01000006">
    <property type="protein sequence ID" value="SPL69071.1"/>
    <property type="molecule type" value="Genomic_DNA"/>
</dbReference>
<protein>
    <recommendedName>
        <fullName evidence="3">Type I-F CRISPR-associated protein Csy1</fullName>
    </recommendedName>
</protein>
<sequence length="397" mass="45655">MTSKMINEDIYQQALAESVHFSVKTINSNIEKGGIRLTKDQKLDLPYISARTLLVDDFLIPTDYQANAGKTATYFKVIKAAQLDEDLSEADDEFKRNVADIKSKLKDTFSEFYSSGLEHIDVRMRQLLIPKNDGYISISPISAAGVNHYLNIEVDTLKEQRKNEGKDSKLKNIQTAVFGIGGANPQNVGSLVRSMQRPIVLGSPTLNHQARLAFQYFYKGFDYKLSNAFINRDMYVELTIYAYQFERQSSLTHNLDLHEQGIYAPFSNLKEREKEFSTIEKVVANILAQGDEILEILKSIKDQLPSQKVLERKSFWSHPDVKILTQGLINPELQQFDDWKELFAEHLAKKITQHAYWQKEVEIQKKWAAQTDQKIDILIDKENSKGFLKRRILELLK</sequence>
<gene>
    <name evidence="1" type="ORF">KPC_0249</name>
</gene>
<dbReference type="Proteomes" id="UP000245974">
    <property type="component" value="Unassembled WGS sequence"/>
</dbReference>
<dbReference type="RefSeq" id="WP_121972638.1">
    <property type="nucleotide sequence ID" value="NZ_OOGT01000006.1"/>
</dbReference>
<accession>A0A2U3MUH2</accession>
<dbReference type="AlphaFoldDB" id="A0A2U3MUH2"/>
<proteinExistence type="predicted"/>
<organism evidence="1 2">
    <name type="scientific">Acinetobacter stercoris</name>
    <dbReference type="NCBI Taxonomy" id="2126983"/>
    <lineage>
        <taxon>Bacteria</taxon>
        <taxon>Pseudomonadati</taxon>
        <taxon>Pseudomonadota</taxon>
        <taxon>Gammaproteobacteria</taxon>
        <taxon>Moraxellales</taxon>
        <taxon>Moraxellaceae</taxon>
        <taxon>Acinetobacter</taxon>
    </lineage>
</organism>
<reference evidence="2" key="1">
    <citation type="submission" date="2018-03" db="EMBL/GenBank/DDBJ databases">
        <authorList>
            <person name="Blom J."/>
        </authorList>
    </citation>
    <scope>NUCLEOTIDE SEQUENCE [LARGE SCALE GENOMIC DNA]</scope>
    <source>
        <strain evidence="2">KPC-SM-21</strain>
    </source>
</reference>
<dbReference type="OrthoDB" id="6676442at2"/>
<dbReference type="InParanoid" id="A0A2U3MUH2"/>
<evidence type="ECO:0008006" key="3">
    <source>
        <dbReference type="Google" id="ProtNLM"/>
    </source>
</evidence>
<keyword evidence="2" id="KW-1185">Reference proteome</keyword>